<dbReference type="SUPFAM" id="SSF51735">
    <property type="entry name" value="NAD(P)-binding Rossmann-fold domains"/>
    <property type="match status" value="1"/>
</dbReference>
<organism evidence="3 4">
    <name type="scientific">Dictyocaulus viviparus</name>
    <name type="common">Bovine lungworm</name>
    <dbReference type="NCBI Taxonomy" id="29172"/>
    <lineage>
        <taxon>Eukaryota</taxon>
        <taxon>Metazoa</taxon>
        <taxon>Ecdysozoa</taxon>
        <taxon>Nematoda</taxon>
        <taxon>Chromadorea</taxon>
        <taxon>Rhabditida</taxon>
        <taxon>Rhabditina</taxon>
        <taxon>Rhabditomorpha</taxon>
        <taxon>Strongyloidea</taxon>
        <taxon>Metastrongylidae</taxon>
        <taxon>Dictyocaulus</taxon>
    </lineage>
</organism>
<sequence length="339" mass="39064">MIVSVLGANSLLAQYLIRYIQRLHNSSWKIYIWSYSIPFHPRISGITIYPLKQFVGLERLYNAVKYADIVFNLHEAQDLTLLPDKKQLEVHNVNFVRSLLSCARCPLVHLSSIFLQCSSYWPNVYESENEAEKYTVQWPFPSYCLSKWEAEQIIANSSVDAYIIRCVPVYGEGDTHSILTDLIKYAKNGNITSLGDGEGVLQMAYAENIVVGLWSAVKKLLPYADPQSGTSKDIVNSPARKRHIIRETIILADETPKKNVITLFKPLLANGKRFVAPSRIPFLTFCYFYYMVLAILNLLSKVLYIPRFIRTESLNRCRMYYNRLVSEDIRTYSWNPYVS</sequence>
<dbReference type="Gene3D" id="3.40.50.720">
    <property type="entry name" value="NAD(P)-binding Rossmann-like Domain"/>
    <property type="match status" value="1"/>
</dbReference>
<evidence type="ECO:0000313" key="3">
    <source>
        <dbReference type="EMBL" id="KJH53108.1"/>
    </source>
</evidence>
<dbReference type="AlphaFoldDB" id="A0A0D8Y8C6"/>
<keyword evidence="4" id="KW-1185">Reference proteome</keyword>
<dbReference type="OrthoDB" id="2735536at2759"/>
<dbReference type="Proteomes" id="UP000053766">
    <property type="component" value="Unassembled WGS sequence"/>
</dbReference>
<keyword evidence="1" id="KW-0472">Membrane</keyword>
<reference evidence="3 4" key="1">
    <citation type="submission" date="2013-11" db="EMBL/GenBank/DDBJ databases">
        <title>Draft genome of the bovine lungworm Dictyocaulus viviparus.</title>
        <authorList>
            <person name="Mitreva M."/>
        </authorList>
    </citation>
    <scope>NUCLEOTIDE SEQUENCE [LARGE SCALE GENOMIC DNA]</scope>
    <source>
        <strain evidence="3 4">HannoverDv2000</strain>
    </source>
</reference>
<keyword evidence="1" id="KW-0812">Transmembrane</keyword>
<feature type="transmembrane region" description="Helical" evidence="1">
    <location>
        <begin position="287"/>
        <end position="309"/>
    </location>
</feature>
<name>A0A0D8Y8C6_DICVI</name>
<dbReference type="InterPro" id="IPR036291">
    <property type="entry name" value="NAD(P)-bd_dom_sf"/>
</dbReference>
<feature type="domain" description="NAD-dependent epimerase/dehydratase" evidence="2">
    <location>
        <begin position="48"/>
        <end position="219"/>
    </location>
</feature>
<evidence type="ECO:0000256" key="1">
    <source>
        <dbReference type="SAM" id="Phobius"/>
    </source>
</evidence>
<dbReference type="Pfam" id="PF01370">
    <property type="entry name" value="Epimerase"/>
    <property type="match status" value="1"/>
</dbReference>
<evidence type="ECO:0000259" key="2">
    <source>
        <dbReference type="Pfam" id="PF01370"/>
    </source>
</evidence>
<protein>
    <submittedName>
        <fullName evidence="3">NAD dependent epimerase/dehydratase family protein</fullName>
    </submittedName>
</protein>
<evidence type="ECO:0000313" key="4">
    <source>
        <dbReference type="Proteomes" id="UP000053766"/>
    </source>
</evidence>
<reference evidence="4" key="2">
    <citation type="journal article" date="2016" name="Sci. Rep.">
        <title>Dictyocaulus viviparus genome, variome and transcriptome elucidate lungworm biology and support future intervention.</title>
        <authorList>
            <person name="McNulty S.N."/>
            <person name="Strube C."/>
            <person name="Rosa B.A."/>
            <person name="Martin J.C."/>
            <person name="Tyagi R."/>
            <person name="Choi Y.J."/>
            <person name="Wang Q."/>
            <person name="Hallsworth Pepin K."/>
            <person name="Zhang X."/>
            <person name="Ozersky P."/>
            <person name="Wilson R.K."/>
            <person name="Sternberg P.W."/>
            <person name="Gasser R.B."/>
            <person name="Mitreva M."/>
        </authorList>
    </citation>
    <scope>NUCLEOTIDE SEQUENCE [LARGE SCALE GENOMIC DNA]</scope>
    <source>
        <strain evidence="4">HannoverDv2000</strain>
    </source>
</reference>
<keyword evidence="1" id="KW-1133">Transmembrane helix</keyword>
<proteinExistence type="predicted"/>
<gene>
    <name evidence="3" type="ORF">DICVIV_00606</name>
</gene>
<dbReference type="InterPro" id="IPR001509">
    <property type="entry name" value="Epimerase_deHydtase"/>
</dbReference>
<accession>A0A0D8Y8C6</accession>
<dbReference type="EMBL" id="KN716155">
    <property type="protein sequence ID" value="KJH53108.1"/>
    <property type="molecule type" value="Genomic_DNA"/>
</dbReference>